<dbReference type="GO" id="GO:0043565">
    <property type="term" value="F:sequence-specific DNA binding"/>
    <property type="evidence" value="ECO:0007669"/>
    <property type="project" value="TreeGrafter"/>
</dbReference>
<dbReference type="SMART" id="SM01321">
    <property type="entry name" value="Y1_Tnp"/>
    <property type="match status" value="1"/>
</dbReference>
<gene>
    <name evidence="3" type="ORF">SAMN05421545_3328</name>
</gene>
<evidence type="ECO:0000313" key="4">
    <source>
        <dbReference type="Proteomes" id="UP000185924"/>
    </source>
</evidence>
<keyword evidence="1" id="KW-0812">Transmembrane</keyword>
<accession>A0A1N7A9L0</accession>
<proteinExistence type="predicted"/>
<dbReference type="Pfam" id="PF01797">
    <property type="entry name" value="Y1_Tnp"/>
    <property type="match status" value="1"/>
</dbReference>
<feature type="transmembrane region" description="Helical" evidence="1">
    <location>
        <begin position="7"/>
        <end position="26"/>
    </location>
</feature>
<dbReference type="STRING" id="1077936.SAMN05421545_3328"/>
<organism evidence="3 4">
    <name type="scientific">Pontibacter lucknowensis</name>
    <dbReference type="NCBI Taxonomy" id="1077936"/>
    <lineage>
        <taxon>Bacteria</taxon>
        <taxon>Pseudomonadati</taxon>
        <taxon>Bacteroidota</taxon>
        <taxon>Cytophagia</taxon>
        <taxon>Cytophagales</taxon>
        <taxon>Hymenobacteraceae</taxon>
        <taxon>Pontibacter</taxon>
    </lineage>
</organism>
<dbReference type="NCBIfam" id="NF047646">
    <property type="entry name" value="REP_Tyr_transpos"/>
    <property type="match status" value="1"/>
</dbReference>
<dbReference type="SUPFAM" id="SSF143422">
    <property type="entry name" value="Transposase IS200-like"/>
    <property type="match status" value="1"/>
</dbReference>
<keyword evidence="1" id="KW-0472">Membrane</keyword>
<protein>
    <submittedName>
        <fullName evidence="3">Transposase IS200 like</fullName>
    </submittedName>
</protein>
<dbReference type="InterPro" id="IPR002686">
    <property type="entry name" value="Transposase_17"/>
</dbReference>
<evidence type="ECO:0000256" key="1">
    <source>
        <dbReference type="SAM" id="Phobius"/>
    </source>
</evidence>
<dbReference type="Proteomes" id="UP000185924">
    <property type="component" value="Unassembled WGS sequence"/>
</dbReference>
<name>A0A1N7A9L0_9BACT</name>
<evidence type="ECO:0000259" key="2">
    <source>
        <dbReference type="SMART" id="SM01321"/>
    </source>
</evidence>
<dbReference type="PANTHER" id="PTHR36966:SF1">
    <property type="entry name" value="REP-ASSOCIATED TYROSINE TRANSPOSASE"/>
    <property type="match status" value="1"/>
</dbReference>
<feature type="domain" description="Transposase IS200-like" evidence="2">
    <location>
        <begin position="8"/>
        <end position="147"/>
    </location>
</feature>
<dbReference type="InterPro" id="IPR052715">
    <property type="entry name" value="RAYT_transposase"/>
</dbReference>
<dbReference type="OrthoDB" id="9788881at2"/>
<dbReference type="RefSeq" id="WP_076422895.1">
    <property type="nucleotide sequence ID" value="NZ_FTNM01000005.1"/>
</dbReference>
<dbReference type="GO" id="GO:0006313">
    <property type="term" value="P:DNA transposition"/>
    <property type="evidence" value="ECO:0007669"/>
    <property type="project" value="InterPro"/>
</dbReference>
<dbReference type="Gene3D" id="3.30.70.1290">
    <property type="entry name" value="Transposase IS200-like"/>
    <property type="match status" value="1"/>
</dbReference>
<dbReference type="InterPro" id="IPR036515">
    <property type="entry name" value="Transposase_17_sf"/>
</dbReference>
<keyword evidence="4" id="KW-1185">Reference proteome</keyword>
<sequence length="176" mass="20510">MSEKYKIYKGGLFFVTLIVVGWIDIFTRREYADEVVQNLNYCSKHKGLQVYSYCLMPSHLHMICSVEDGNLSGVLRDFKSYTAKQVLAQIENNPIESRKEWLLYLFRFFKQHNTHNKEFLFWQQHNHPIDLTDTPMLQQKIDYIEQNPVVAGLVTDAAYYTFSSANPSSAVILSEV</sequence>
<evidence type="ECO:0000313" key="3">
    <source>
        <dbReference type="EMBL" id="SIR35827.1"/>
    </source>
</evidence>
<dbReference type="EMBL" id="FTNM01000005">
    <property type="protein sequence ID" value="SIR35827.1"/>
    <property type="molecule type" value="Genomic_DNA"/>
</dbReference>
<keyword evidence="1" id="KW-1133">Transmembrane helix</keyword>
<dbReference type="PANTHER" id="PTHR36966">
    <property type="entry name" value="REP-ASSOCIATED TYROSINE TRANSPOSASE"/>
    <property type="match status" value="1"/>
</dbReference>
<reference evidence="4" key="1">
    <citation type="submission" date="2017-01" db="EMBL/GenBank/DDBJ databases">
        <authorList>
            <person name="Varghese N."/>
            <person name="Submissions S."/>
        </authorList>
    </citation>
    <scope>NUCLEOTIDE SEQUENCE [LARGE SCALE GENOMIC DNA]</scope>
    <source>
        <strain evidence="4">DM9</strain>
    </source>
</reference>
<dbReference type="GO" id="GO:0004803">
    <property type="term" value="F:transposase activity"/>
    <property type="evidence" value="ECO:0007669"/>
    <property type="project" value="InterPro"/>
</dbReference>
<dbReference type="AlphaFoldDB" id="A0A1N7A9L0"/>